<accession>H2AWR8</accession>
<dbReference type="RefSeq" id="XP_003957953.1">
    <property type="nucleotide sequence ID" value="XM_003957904.1"/>
</dbReference>
<reference evidence="2 3" key="1">
    <citation type="journal article" date="2011" name="Proc. Natl. Acad. Sci. U.S.A.">
        <title>Evolutionary erosion of yeast sex chromosomes by mating-type switching accidents.</title>
        <authorList>
            <person name="Gordon J.L."/>
            <person name="Armisen D."/>
            <person name="Proux-Wera E."/>
            <person name="Oheigeartaigh S.S."/>
            <person name="Byrne K.P."/>
            <person name="Wolfe K.H."/>
        </authorList>
    </citation>
    <scope>NUCLEOTIDE SEQUENCE [LARGE SCALE GENOMIC DNA]</scope>
    <source>
        <strain evidence="3">ATCC 22294 / BCRC 22015 / CBS 2517 / CECT 1963 / NBRC 1671 / NRRL Y-8276</strain>
    </source>
</reference>
<dbReference type="HOGENOM" id="CLU_649055_0_0_1"/>
<dbReference type="OrthoDB" id="4067755at2759"/>
<dbReference type="FunCoup" id="H2AWR8">
    <property type="interactions" value="60"/>
</dbReference>
<proteinExistence type="predicted"/>
<gene>
    <name evidence="2" type="primary">KAFR0F02210</name>
    <name evidence="2" type="ORF">KAFR_0F02210</name>
</gene>
<dbReference type="GeneID" id="13884286"/>
<protein>
    <submittedName>
        <fullName evidence="2">Uncharacterized protein</fullName>
    </submittedName>
</protein>
<keyword evidence="1" id="KW-0812">Transmembrane</keyword>
<keyword evidence="3" id="KW-1185">Reference proteome</keyword>
<evidence type="ECO:0000256" key="1">
    <source>
        <dbReference type="SAM" id="Phobius"/>
    </source>
</evidence>
<dbReference type="EMBL" id="HE650826">
    <property type="protein sequence ID" value="CCF58818.1"/>
    <property type="molecule type" value="Genomic_DNA"/>
</dbReference>
<dbReference type="Proteomes" id="UP000005220">
    <property type="component" value="Chromosome 6"/>
</dbReference>
<name>H2AWR8_KAZAF</name>
<dbReference type="InParanoid" id="H2AWR8"/>
<keyword evidence="1" id="KW-0472">Membrane</keyword>
<evidence type="ECO:0000313" key="3">
    <source>
        <dbReference type="Proteomes" id="UP000005220"/>
    </source>
</evidence>
<feature type="transmembrane region" description="Helical" evidence="1">
    <location>
        <begin position="128"/>
        <end position="146"/>
    </location>
</feature>
<keyword evidence="1" id="KW-1133">Transmembrane helix</keyword>
<dbReference type="AlphaFoldDB" id="H2AWR8"/>
<evidence type="ECO:0000313" key="2">
    <source>
        <dbReference type="EMBL" id="CCF58818.1"/>
    </source>
</evidence>
<sequence>MLLLKLGLHGPSKNLISGRRALLPYSMMTKGALLLESSPLKRIRYYHSNRSISNLRNESPLHNSLRSAGTPRARYGCNKLSFLRFKRNYNGSPFEDKEPRVRIYRITTLNLLLGSAVVLLLSTMILPILLKLIFPMIILGIFIYQYRIWKRTKLFDQIFRGLGRTNLSIKYKTLNSLQYNYVPKILKKSVPKSWYTNEDISDAEILLSFIKLRVIEAFKKNEMGISDYFLRRGQNFDDLSLLIDKENSQFLIRRLAGNFIVTMRHQLLLKNENVDIYLADVMISVLDDSSQTGIFMPLKELAKSNKSCKMVISVVSNSDILPRQFVITDEGETGKFYGKFTVSHGKDGHREFRIDDL</sequence>
<dbReference type="KEGG" id="kaf:KAFR_0F02210"/>
<dbReference type="eggNOG" id="ENOG502S11T">
    <property type="taxonomic scope" value="Eukaryota"/>
</dbReference>
<organism evidence="2 3">
    <name type="scientific">Kazachstania africana (strain ATCC 22294 / BCRC 22015 / CBS 2517 / CECT 1963 / NBRC 1671 / NRRL Y-8276)</name>
    <name type="common">Yeast</name>
    <name type="synonym">Kluyveromyces africanus</name>
    <dbReference type="NCBI Taxonomy" id="1071382"/>
    <lineage>
        <taxon>Eukaryota</taxon>
        <taxon>Fungi</taxon>
        <taxon>Dikarya</taxon>
        <taxon>Ascomycota</taxon>
        <taxon>Saccharomycotina</taxon>
        <taxon>Saccharomycetes</taxon>
        <taxon>Saccharomycetales</taxon>
        <taxon>Saccharomycetaceae</taxon>
        <taxon>Kazachstania</taxon>
    </lineage>
</organism>